<dbReference type="InterPro" id="IPR008580">
    <property type="entry name" value="PPPDE_dom"/>
</dbReference>
<dbReference type="GO" id="GO:0006508">
    <property type="term" value="P:proteolysis"/>
    <property type="evidence" value="ECO:0007669"/>
    <property type="project" value="UniProtKB-KW"/>
</dbReference>
<sequence>MGDESGTSPVQLYVYDLSHGMARQLSLAMTGKFFEAIYHTGIIVHGREYFFGQGIFTCVPGQSHHGQPLQIIELGRTAIDKETWVEMLAELRTRYTASAYHLLNFNCNTFSNEVSELLTGNPIPERIRSLPEDFLATPLGQMFSPRIDSAFSNAAPSASSSNISPARARKNRKPSAAALGAAQSEAAAASRVLDSVIGQATSTSASEWSVAGKEGGASANGHVGQSEHSWNLEKALETFLMRKEVFDDSTVQTAVQESLEKILSAGSNLRPSDVPSPTPKRILCLGLGTVRNGAIPQLQLGLLLLLRDILSAKADDFCPVEAFDPVFTEDDGELLQAFGVDVQEENQRGSHQLTEPTLVYLPHVGRGLTEAFLRANWSEEGLAKLYLCSNDLDVYVTHVAKEKLQRESPCLSKLAPYLVRQPVPQPPKSHPQAQSGAFNDMAFQRFAPTSALPADFWTLPEQVKVADPETI</sequence>
<comment type="caution">
    <text evidence="5">The sequence shown here is derived from an EMBL/GenBank/DDBJ whole genome shotgun (WGS) entry which is preliminary data.</text>
</comment>
<feature type="region of interest" description="Disordered" evidence="4">
    <location>
        <begin position="207"/>
        <end position="226"/>
    </location>
</feature>
<keyword evidence="2" id="KW-0645">Protease</keyword>
<protein>
    <submittedName>
        <fullName evidence="5">Uncharacterized protein</fullName>
    </submittedName>
</protein>
<dbReference type="SMART" id="SM01179">
    <property type="entry name" value="DUF862"/>
    <property type="match status" value="1"/>
</dbReference>
<dbReference type="InterPro" id="IPR042266">
    <property type="entry name" value="PPPDE_sf"/>
</dbReference>
<dbReference type="Pfam" id="PF07985">
    <property type="entry name" value="SRR1"/>
    <property type="match status" value="1"/>
</dbReference>
<dbReference type="PROSITE" id="PS51858">
    <property type="entry name" value="PPPDE"/>
    <property type="match status" value="1"/>
</dbReference>
<gene>
    <name evidence="5" type="ORF">A4X13_0g2989</name>
</gene>
<dbReference type="Gene3D" id="3.90.1720.30">
    <property type="entry name" value="PPPDE domains"/>
    <property type="match status" value="1"/>
</dbReference>
<evidence type="ECO:0000313" key="5">
    <source>
        <dbReference type="EMBL" id="KAE8255603.1"/>
    </source>
</evidence>
<dbReference type="AlphaFoldDB" id="A0A177TSF7"/>
<evidence type="ECO:0000256" key="4">
    <source>
        <dbReference type="SAM" id="MobiDB-lite"/>
    </source>
</evidence>
<dbReference type="GO" id="GO:0070646">
    <property type="term" value="P:protein modification by small protein removal"/>
    <property type="evidence" value="ECO:0007669"/>
    <property type="project" value="TreeGrafter"/>
</dbReference>
<dbReference type="Pfam" id="PF05903">
    <property type="entry name" value="Peptidase_C97"/>
    <property type="match status" value="1"/>
</dbReference>
<reference evidence="5" key="2">
    <citation type="journal article" date="2019" name="IMA Fungus">
        <title>Genome sequencing and comparison of five Tilletia species to identify candidate genes for the detection of regulated species infecting wheat.</title>
        <authorList>
            <person name="Nguyen H.D.T."/>
            <person name="Sultana T."/>
            <person name="Kesanakurti P."/>
            <person name="Hambleton S."/>
        </authorList>
    </citation>
    <scope>NUCLEOTIDE SEQUENCE</scope>
    <source>
        <strain evidence="5">DAOMC 236416</strain>
    </source>
</reference>
<dbReference type="InterPro" id="IPR012942">
    <property type="entry name" value="SRR1-like"/>
</dbReference>
<name>A0A177TSF7_9BASI</name>
<evidence type="ECO:0000256" key="3">
    <source>
        <dbReference type="ARBA" id="ARBA00022801"/>
    </source>
</evidence>
<dbReference type="PANTHER" id="PTHR12378">
    <property type="entry name" value="DESUMOYLATING ISOPEPTIDASE"/>
    <property type="match status" value="1"/>
</dbReference>
<keyword evidence="3" id="KW-0378">Hydrolase</keyword>
<evidence type="ECO:0000256" key="2">
    <source>
        <dbReference type="ARBA" id="ARBA00022670"/>
    </source>
</evidence>
<dbReference type="GO" id="GO:0008233">
    <property type="term" value="F:peptidase activity"/>
    <property type="evidence" value="ECO:0007669"/>
    <property type="project" value="UniProtKB-KW"/>
</dbReference>
<evidence type="ECO:0000313" key="6">
    <source>
        <dbReference type="Proteomes" id="UP000077521"/>
    </source>
</evidence>
<feature type="region of interest" description="Disordered" evidence="4">
    <location>
        <begin position="154"/>
        <end position="179"/>
    </location>
</feature>
<comment type="similarity">
    <text evidence="1">Belongs to the DeSI family.</text>
</comment>
<dbReference type="PANTHER" id="PTHR12378:SF7">
    <property type="entry name" value="DESUMOYLATING ISOPEPTIDASE 1"/>
    <property type="match status" value="1"/>
</dbReference>
<keyword evidence="6" id="KW-1185">Reference proteome</keyword>
<dbReference type="OrthoDB" id="21221at2759"/>
<dbReference type="EMBL" id="LWDF02000155">
    <property type="protein sequence ID" value="KAE8255603.1"/>
    <property type="molecule type" value="Genomic_DNA"/>
</dbReference>
<proteinExistence type="inferred from homology"/>
<dbReference type="Proteomes" id="UP000077521">
    <property type="component" value="Unassembled WGS sequence"/>
</dbReference>
<feature type="compositionally biased region" description="Low complexity" evidence="4">
    <location>
        <begin position="154"/>
        <end position="166"/>
    </location>
</feature>
<evidence type="ECO:0000256" key="1">
    <source>
        <dbReference type="ARBA" id="ARBA00008140"/>
    </source>
</evidence>
<reference evidence="5" key="1">
    <citation type="submission" date="2016-04" db="EMBL/GenBank/DDBJ databases">
        <authorList>
            <person name="Nguyen H.D."/>
            <person name="Samba Siva P."/>
            <person name="Cullis J."/>
            <person name="Levesque C.A."/>
            <person name="Hambleton S."/>
        </authorList>
    </citation>
    <scope>NUCLEOTIDE SEQUENCE</scope>
    <source>
        <strain evidence="5">DAOMC 236416</strain>
    </source>
</reference>
<organism evidence="5 6">
    <name type="scientific">Tilletia indica</name>
    <dbReference type="NCBI Taxonomy" id="43049"/>
    <lineage>
        <taxon>Eukaryota</taxon>
        <taxon>Fungi</taxon>
        <taxon>Dikarya</taxon>
        <taxon>Basidiomycota</taxon>
        <taxon>Ustilaginomycotina</taxon>
        <taxon>Exobasidiomycetes</taxon>
        <taxon>Tilletiales</taxon>
        <taxon>Tilletiaceae</taxon>
        <taxon>Tilletia</taxon>
    </lineage>
</organism>
<accession>A0A177TSF7</accession>